<accession>A0A0G0BFX9</accession>
<evidence type="ECO:0000256" key="1">
    <source>
        <dbReference type="ARBA" id="ARBA00022722"/>
    </source>
</evidence>
<dbReference type="Pfam" id="PF20803">
    <property type="entry name" value="PaaX_M"/>
    <property type="match status" value="1"/>
</dbReference>
<reference evidence="8 9" key="1">
    <citation type="journal article" date="2015" name="Nature">
        <title>rRNA introns, odd ribosomes, and small enigmatic genomes across a large radiation of phyla.</title>
        <authorList>
            <person name="Brown C.T."/>
            <person name="Hug L.A."/>
            <person name="Thomas B.C."/>
            <person name="Sharon I."/>
            <person name="Castelle C.J."/>
            <person name="Singh A."/>
            <person name="Wilkins M.J."/>
            <person name="Williams K.H."/>
            <person name="Banfield J.F."/>
        </authorList>
    </citation>
    <scope>NUCLEOTIDE SEQUENCE [LARGE SCALE GENOMIC DNA]</scope>
</reference>
<protein>
    <recommendedName>
        <fullName evidence="7">Transcriptional repressor PaaX-like central Cas2-like domain-containing protein</fullName>
    </recommendedName>
</protein>
<keyword evidence="1" id="KW-0540">Nuclease</keyword>
<evidence type="ECO:0000256" key="6">
    <source>
        <dbReference type="ARBA" id="ARBA00023118"/>
    </source>
</evidence>
<dbReference type="EMBL" id="LBOG01000006">
    <property type="protein sequence ID" value="KKP29977.1"/>
    <property type="molecule type" value="Genomic_DNA"/>
</dbReference>
<evidence type="ECO:0000313" key="9">
    <source>
        <dbReference type="Proteomes" id="UP000034934"/>
    </source>
</evidence>
<dbReference type="InterPro" id="IPR048846">
    <property type="entry name" value="PaaX-like_central"/>
</dbReference>
<comment type="caution">
    <text evidence="8">The sequence shown here is derived from an EMBL/GenBank/DDBJ whole genome shotgun (WGS) entry which is preliminary data.</text>
</comment>
<keyword evidence="3" id="KW-0255">Endonuclease</keyword>
<dbReference type="NCBIfam" id="TIGR01573">
    <property type="entry name" value="cas2"/>
    <property type="match status" value="1"/>
</dbReference>
<keyword evidence="6" id="KW-0051">Antiviral defense</keyword>
<feature type="domain" description="Transcriptional repressor PaaX-like central Cas2-like" evidence="7">
    <location>
        <begin position="95"/>
        <end position="158"/>
    </location>
</feature>
<evidence type="ECO:0000256" key="4">
    <source>
        <dbReference type="ARBA" id="ARBA00022801"/>
    </source>
</evidence>
<dbReference type="AlphaFoldDB" id="A0A0G0BFX9"/>
<dbReference type="GO" id="GO:0043571">
    <property type="term" value="P:maintenance of CRISPR repeat elements"/>
    <property type="evidence" value="ECO:0007669"/>
    <property type="project" value="InterPro"/>
</dbReference>
<evidence type="ECO:0000256" key="5">
    <source>
        <dbReference type="ARBA" id="ARBA00022842"/>
    </source>
</evidence>
<sequence length="165" mass="19774">MKNTFAAVILKEFLQPRFRYKGMPVNLLGFPVLDNKKFNRVKLSKQIYRLKQKEFIKKEGHFLHVTLKGKEYVKRKQESLSLFESKNFKSEKKDLIVMFDIPESKKAEREWFRFHLKKFGYLMIQRSVWVGPSPLPGDFLDYLKEIKLKICVKTFKLAKSYKDKD</sequence>
<organism evidence="8 9">
    <name type="scientific">Candidatus Nomurabacteria bacterium GW2011_GWF1_31_48</name>
    <dbReference type="NCBI Taxonomy" id="1618767"/>
    <lineage>
        <taxon>Bacteria</taxon>
        <taxon>Candidatus Nomuraibacteriota</taxon>
    </lineage>
</organism>
<dbReference type="GO" id="GO:0004521">
    <property type="term" value="F:RNA endonuclease activity"/>
    <property type="evidence" value="ECO:0007669"/>
    <property type="project" value="InterPro"/>
</dbReference>
<dbReference type="SUPFAM" id="SSF143430">
    <property type="entry name" value="TTP0101/SSO1404-like"/>
    <property type="match status" value="1"/>
</dbReference>
<evidence type="ECO:0000256" key="2">
    <source>
        <dbReference type="ARBA" id="ARBA00022723"/>
    </source>
</evidence>
<evidence type="ECO:0000313" key="8">
    <source>
        <dbReference type="EMBL" id="KKP29977.1"/>
    </source>
</evidence>
<gene>
    <name evidence="8" type="ORF">UR19_C0006G0040</name>
</gene>
<keyword evidence="2" id="KW-0479">Metal-binding</keyword>
<name>A0A0G0BFX9_9BACT</name>
<dbReference type="Proteomes" id="UP000034934">
    <property type="component" value="Unassembled WGS sequence"/>
</dbReference>
<keyword evidence="4" id="KW-0378">Hydrolase</keyword>
<proteinExistence type="predicted"/>
<evidence type="ECO:0000256" key="3">
    <source>
        <dbReference type="ARBA" id="ARBA00022759"/>
    </source>
</evidence>
<dbReference type="InterPro" id="IPR021127">
    <property type="entry name" value="CRISPR_associated_Cas2"/>
</dbReference>
<keyword evidence="5" id="KW-0460">Magnesium</keyword>
<evidence type="ECO:0000259" key="7">
    <source>
        <dbReference type="Pfam" id="PF20803"/>
    </source>
</evidence>